<accession>A0A7S4EBC2</accession>
<protein>
    <recommendedName>
        <fullName evidence="4">Bacterial bifunctional deaminase-reductase C-terminal domain-containing protein</fullName>
    </recommendedName>
</protein>
<keyword evidence="3" id="KW-0560">Oxidoreductase</keyword>
<dbReference type="GO" id="GO:0008703">
    <property type="term" value="F:5-amino-6-(5-phosphoribosylamino)uracil reductase activity"/>
    <property type="evidence" value="ECO:0007669"/>
    <property type="project" value="InterPro"/>
</dbReference>
<name>A0A7S4EBC2_9STRA</name>
<feature type="domain" description="Bacterial bifunctional deaminase-reductase C-terminal" evidence="4">
    <location>
        <begin position="65"/>
        <end position="217"/>
    </location>
</feature>
<dbReference type="Proteomes" id="UP000789595">
    <property type="component" value="Unassembled WGS sequence"/>
</dbReference>
<evidence type="ECO:0000313" key="6">
    <source>
        <dbReference type="EMBL" id="CAH0374279.1"/>
    </source>
</evidence>
<dbReference type="InterPro" id="IPR050765">
    <property type="entry name" value="Riboflavin_Biosynth_HTPR"/>
</dbReference>
<keyword evidence="2" id="KW-0521">NADP</keyword>
<comment type="pathway">
    <text evidence="1">Cofactor biosynthesis; riboflavin biosynthesis.</text>
</comment>
<evidence type="ECO:0000256" key="1">
    <source>
        <dbReference type="ARBA" id="ARBA00005104"/>
    </source>
</evidence>
<sequence>MRHRHRPLNCTRPTVTTKVNFGSTAAALGVDRVQCASRPAAPMRALLALAITAAALTAPQKNVEVTLKLAMDRNGAVDDLGDKAERFTSPASLDAVHRLRRHCDAVLVGASTVARDDPSLTVRRVPLAPRTAQPLRVVLGRAPADAGLLTDGLETVVFSKDDGLDGAGAAALPGVLRELHRRGVNHLMVEGGPQTARYFLSAGLVDRAIVVRAPVAFADKPVPSGITAATLRSAGLSFHSRRDVSGDDTHVWTRGAHAPLWGMLLDRDEEEDPP</sequence>
<reference evidence="5" key="1">
    <citation type="submission" date="2021-01" db="EMBL/GenBank/DDBJ databases">
        <authorList>
            <person name="Corre E."/>
            <person name="Pelletier E."/>
            <person name="Niang G."/>
            <person name="Scheremetjew M."/>
            <person name="Finn R."/>
            <person name="Kale V."/>
            <person name="Holt S."/>
            <person name="Cochrane G."/>
            <person name="Meng A."/>
            <person name="Brown T."/>
            <person name="Cohen L."/>
        </authorList>
    </citation>
    <scope>NUCLEOTIDE SEQUENCE</scope>
    <source>
        <strain evidence="5">CCMP1756</strain>
    </source>
</reference>
<dbReference type="PANTHER" id="PTHR38011:SF7">
    <property type="entry name" value="2,5-DIAMINO-6-RIBOSYLAMINO-4(3H)-PYRIMIDINONE 5'-PHOSPHATE REDUCTASE"/>
    <property type="match status" value="1"/>
</dbReference>
<dbReference type="EMBL" id="HBIW01020068">
    <property type="protein sequence ID" value="CAE0701807.1"/>
    <property type="molecule type" value="Transcribed_RNA"/>
</dbReference>
<proteinExistence type="predicted"/>
<dbReference type="EMBL" id="CAKKNE010000004">
    <property type="protein sequence ID" value="CAH0374279.1"/>
    <property type="molecule type" value="Genomic_DNA"/>
</dbReference>
<organism evidence="5">
    <name type="scientific">Pelagomonas calceolata</name>
    <dbReference type="NCBI Taxonomy" id="35677"/>
    <lineage>
        <taxon>Eukaryota</taxon>
        <taxon>Sar</taxon>
        <taxon>Stramenopiles</taxon>
        <taxon>Ochrophyta</taxon>
        <taxon>Pelagophyceae</taxon>
        <taxon>Pelagomonadales</taxon>
        <taxon>Pelagomonadaceae</taxon>
        <taxon>Pelagomonas</taxon>
    </lineage>
</organism>
<dbReference type="SUPFAM" id="SSF53597">
    <property type="entry name" value="Dihydrofolate reductase-like"/>
    <property type="match status" value="1"/>
</dbReference>
<gene>
    <name evidence="5" type="ORF">PCAL00307_LOCUS17243</name>
    <name evidence="6" type="ORF">PECAL_4P15510</name>
</gene>
<dbReference type="Gene3D" id="3.40.430.10">
    <property type="entry name" value="Dihydrofolate Reductase, subunit A"/>
    <property type="match status" value="1"/>
</dbReference>
<keyword evidence="7" id="KW-1185">Reference proteome</keyword>
<evidence type="ECO:0000313" key="5">
    <source>
        <dbReference type="EMBL" id="CAE0701807.1"/>
    </source>
</evidence>
<dbReference type="GO" id="GO:0009231">
    <property type="term" value="P:riboflavin biosynthetic process"/>
    <property type="evidence" value="ECO:0007669"/>
    <property type="project" value="InterPro"/>
</dbReference>
<dbReference type="Pfam" id="PF01872">
    <property type="entry name" value="RibD_C"/>
    <property type="match status" value="1"/>
</dbReference>
<dbReference type="PANTHER" id="PTHR38011">
    <property type="entry name" value="DIHYDROFOLATE REDUCTASE FAMILY PROTEIN (AFU_ORTHOLOGUE AFUA_8G06820)"/>
    <property type="match status" value="1"/>
</dbReference>
<evidence type="ECO:0000256" key="2">
    <source>
        <dbReference type="ARBA" id="ARBA00022857"/>
    </source>
</evidence>
<reference evidence="6" key="2">
    <citation type="submission" date="2021-11" db="EMBL/GenBank/DDBJ databases">
        <authorList>
            <consortium name="Genoscope - CEA"/>
            <person name="William W."/>
        </authorList>
    </citation>
    <scope>NUCLEOTIDE SEQUENCE</scope>
</reference>
<dbReference type="InterPro" id="IPR002734">
    <property type="entry name" value="RibDG_C"/>
</dbReference>
<dbReference type="AlphaFoldDB" id="A0A7S4EBC2"/>
<evidence type="ECO:0000259" key="4">
    <source>
        <dbReference type="Pfam" id="PF01872"/>
    </source>
</evidence>
<dbReference type="InterPro" id="IPR024072">
    <property type="entry name" value="DHFR-like_dom_sf"/>
</dbReference>
<dbReference type="OrthoDB" id="5432at2759"/>
<evidence type="ECO:0000313" key="7">
    <source>
        <dbReference type="Proteomes" id="UP000789595"/>
    </source>
</evidence>
<evidence type="ECO:0000256" key="3">
    <source>
        <dbReference type="ARBA" id="ARBA00023002"/>
    </source>
</evidence>